<sequence>MANSKLTLFIFLYFTVIYTAKAADPDSEPFVGVNIGTDVSNLLSPADLVSFLQGQKITHIRLYGADLDILKALAKTKIRVIISVPNNQLLAIGTSNSTAASWVGRNVVAFYPETLITAIAVGDEVLTTVPSSAPILLPAIESLYSALDVEVLVTESGWPSKGDSKEPYATIDTADTYNSNLIKHVLDQKWNAFSPGSVDSKTLQAALDWACGPGRANCSEIQPGENCYQPNNVKNHASYAFDSYYHKEGKSPGSCDFKGVAMITTTDPSLKWRYLVELGNHHLHLDPGSCVMGAVYFREGENYWLSCKKVTNKTKAVLNSTQISGAADRLRFITLSSNQISANAVAFSILLLISFICSPRCNKGNASDSDPLSLQDHLQHWTPRAASKEFPQVSIFKCHSAYPSSKRIRPTCFKINPKQSLICLSPSKTTSFTTMSSWSCKKCTFLNSPSQKRTCHMCLTPSSPSKIPSLSPSSSSVPTWACKACTFLNPYNNTNCQLCNTRAPVSSFDDLNVIDVDADLDSSVGSVFLPLQLKPCSNKRKIRDQDQDSDCGSFDGFSRVKALNKGLNVKDLEMHKRMKAIGDLIQLHSPDLICFQEVTHDIYEVLRQSSWWKVYQCSVSNEMVESSSRPYFCLQLSKLQVKAFSCKPFRNSIMGRELCIAEVKVQDEKSLVVATSHLESPCPGPPTWDQMFSKERVEQAREAINLLEKNQNVIFCGDMNWDDKLDGRFPFPRDGLMPGQS</sequence>
<keyword evidence="2" id="KW-1185">Reference proteome</keyword>
<evidence type="ECO:0000313" key="1">
    <source>
        <dbReference type="EMBL" id="KAJ0081222.1"/>
    </source>
</evidence>
<reference evidence="2" key="1">
    <citation type="journal article" date="2023" name="G3 (Bethesda)">
        <title>Genome assembly and association tests identify interacting loci associated with vigor, precocity, and sex in interspecific pistachio rootstocks.</title>
        <authorList>
            <person name="Palmer W."/>
            <person name="Jacygrad E."/>
            <person name="Sagayaradj S."/>
            <person name="Cavanaugh K."/>
            <person name="Han R."/>
            <person name="Bertier L."/>
            <person name="Beede B."/>
            <person name="Kafkas S."/>
            <person name="Golino D."/>
            <person name="Preece J."/>
            <person name="Michelmore R."/>
        </authorList>
    </citation>
    <scope>NUCLEOTIDE SEQUENCE [LARGE SCALE GENOMIC DNA]</scope>
</reference>
<accession>A0ACC1A323</accession>
<dbReference type="Proteomes" id="UP001164250">
    <property type="component" value="Chromosome 12"/>
</dbReference>
<gene>
    <name evidence="1" type="ORF">Patl1_10003</name>
</gene>
<organism evidence="1 2">
    <name type="scientific">Pistacia atlantica</name>
    <dbReference type="NCBI Taxonomy" id="434234"/>
    <lineage>
        <taxon>Eukaryota</taxon>
        <taxon>Viridiplantae</taxon>
        <taxon>Streptophyta</taxon>
        <taxon>Embryophyta</taxon>
        <taxon>Tracheophyta</taxon>
        <taxon>Spermatophyta</taxon>
        <taxon>Magnoliopsida</taxon>
        <taxon>eudicotyledons</taxon>
        <taxon>Gunneridae</taxon>
        <taxon>Pentapetalae</taxon>
        <taxon>rosids</taxon>
        <taxon>malvids</taxon>
        <taxon>Sapindales</taxon>
        <taxon>Anacardiaceae</taxon>
        <taxon>Pistacia</taxon>
    </lineage>
</organism>
<dbReference type="EMBL" id="CM047908">
    <property type="protein sequence ID" value="KAJ0081222.1"/>
    <property type="molecule type" value="Genomic_DNA"/>
</dbReference>
<evidence type="ECO:0000313" key="2">
    <source>
        <dbReference type="Proteomes" id="UP001164250"/>
    </source>
</evidence>
<proteinExistence type="predicted"/>
<comment type="caution">
    <text evidence="1">The sequence shown here is derived from an EMBL/GenBank/DDBJ whole genome shotgun (WGS) entry which is preliminary data.</text>
</comment>
<name>A0ACC1A323_9ROSI</name>
<protein>
    <submittedName>
        <fullName evidence="1">Uncharacterized protein</fullName>
    </submittedName>
</protein>